<dbReference type="Proteomes" id="UP000821853">
    <property type="component" value="Chromosome 2"/>
</dbReference>
<dbReference type="VEuPathDB" id="VectorBase:HLOH_042226"/>
<dbReference type="AlphaFoldDB" id="A0A9J6FVN9"/>
<accession>A0A9J6FVN9</accession>
<keyword evidence="4" id="KW-1185">Reference proteome</keyword>
<gene>
    <name evidence="3" type="ORF">HPB48_021358</name>
</gene>
<dbReference type="OMA" id="TYYDARR"/>
<comment type="caution">
    <text evidence="3">The sequence shown here is derived from an EMBL/GenBank/DDBJ whole genome shotgun (WGS) entry which is preliminary data.</text>
</comment>
<feature type="transmembrane region" description="Helical" evidence="2">
    <location>
        <begin position="35"/>
        <end position="62"/>
    </location>
</feature>
<feature type="region of interest" description="Disordered" evidence="1">
    <location>
        <begin position="73"/>
        <end position="113"/>
    </location>
</feature>
<keyword evidence="2" id="KW-0472">Membrane</keyword>
<keyword evidence="2" id="KW-1133">Transmembrane helix</keyword>
<feature type="transmembrane region" description="Helical" evidence="2">
    <location>
        <begin position="7"/>
        <end position="29"/>
    </location>
</feature>
<dbReference type="EMBL" id="JABSTR010000004">
    <property type="protein sequence ID" value="KAH9366116.1"/>
    <property type="molecule type" value="Genomic_DNA"/>
</dbReference>
<protein>
    <submittedName>
        <fullName evidence="3">Uncharacterized protein</fullName>
    </submittedName>
</protein>
<proteinExistence type="predicted"/>
<feature type="compositionally biased region" description="Polar residues" evidence="1">
    <location>
        <begin position="91"/>
        <end position="113"/>
    </location>
</feature>
<evidence type="ECO:0000256" key="2">
    <source>
        <dbReference type="SAM" id="Phobius"/>
    </source>
</evidence>
<reference evidence="3 4" key="1">
    <citation type="journal article" date="2020" name="Cell">
        <title>Large-Scale Comparative Analyses of Tick Genomes Elucidate Their Genetic Diversity and Vector Capacities.</title>
        <authorList>
            <consortium name="Tick Genome and Microbiome Consortium (TIGMIC)"/>
            <person name="Jia N."/>
            <person name="Wang J."/>
            <person name="Shi W."/>
            <person name="Du L."/>
            <person name="Sun Y."/>
            <person name="Zhan W."/>
            <person name="Jiang J.F."/>
            <person name="Wang Q."/>
            <person name="Zhang B."/>
            <person name="Ji P."/>
            <person name="Bell-Sakyi L."/>
            <person name="Cui X.M."/>
            <person name="Yuan T.T."/>
            <person name="Jiang B.G."/>
            <person name="Yang W.F."/>
            <person name="Lam T.T."/>
            <person name="Chang Q.C."/>
            <person name="Ding S.J."/>
            <person name="Wang X.J."/>
            <person name="Zhu J.G."/>
            <person name="Ruan X.D."/>
            <person name="Zhao L."/>
            <person name="Wei J.T."/>
            <person name="Ye R.Z."/>
            <person name="Que T.C."/>
            <person name="Du C.H."/>
            <person name="Zhou Y.H."/>
            <person name="Cheng J.X."/>
            <person name="Dai P.F."/>
            <person name="Guo W.B."/>
            <person name="Han X.H."/>
            <person name="Huang E.J."/>
            <person name="Li L.F."/>
            <person name="Wei W."/>
            <person name="Gao Y.C."/>
            <person name="Liu J.Z."/>
            <person name="Shao H.Z."/>
            <person name="Wang X."/>
            <person name="Wang C.C."/>
            <person name="Yang T.C."/>
            <person name="Huo Q.B."/>
            <person name="Li W."/>
            <person name="Chen H.Y."/>
            <person name="Chen S.E."/>
            <person name="Zhou L.G."/>
            <person name="Ni X.B."/>
            <person name="Tian J.H."/>
            <person name="Sheng Y."/>
            <person name="Liu T."/>
            <person name="Pan Y.S."/>
            <person name="Xia L.Y."/>
            <person name="Li J."/>
            <person name="Zhao F."/>
            <person name="Cao W.C."/>
        </authorList>
    </citation>
    <scope>NUCLEOTIDE SEQUENCE [LARGE SCALE GENOMIC DNA]</scope>
    <source>
        <strain evidence="3">HaeL-2018</strain>
    </source>
</reference>
<sequence length="218" mass="23781">MRRRVSSAVFVWSSKITIYLLFSGSKATYYDARRIISHVLIDIAAILAVVAIAVAIGCCRLCKRDTCTRKKREPLLPASQHPEPPRERQSTSRPASTQTRNPSPAETTNVTQAPGTYAIVYPPSYPSGGVRGGAAHPGVPQGAAVFHSWSPALAPHPEEEDHGYQSQRLQAYYVGGMPGYSAVGDAVPMNRPRRSSQEAMPSIPRSPPPPYPYQGYQH</sequence>
<evidence type="ECO:0000313" key="4">
    <source>
        <dbReference type="Proteomes" id="UP000821853"/>
    </source>
</evidence>
<keyword evidence="2" id="KW-0812">Transmembrane</keyword>
<feature type="region of interest" description="Disordered" evidence="1">
    <location>
        <begin position="184"/>
        <end position="218"/>
    </location>
</feature>
<organism evidence="3 4">
    <name type="scientific">Haemaphysalis longicornis</name>
    <name type="common">Bush tick</name>
    <dbReference type="NCBI Taxonomy" id="44386"/>
    <lineage>
        <taxon>Eukaryota</taxon>
        <taxon>Metazoa</taxon>
        <taxon>Ecdysozoa</taxon>
        <taxon>Arthropoda</taxon>
        <taxon>Chelicerata</taxon>
        <taxon>Arachnida</taxon>
        <taxon>Acari</taxon>
        <taxon>Parasitiformes</taxon>
        <taxon>Ixodida</taxon>
        <taxon>Ixodoidea</taxon>
        <taxon>Ixodidae</taxon>
        <taxon>Haemaphysalinae</taxon>
        <taxon>Haemaphysalis</taxon>
    </lineage>
</organism>
<name>A0A9J6FVN9_HAELO</name>
<evidence type="ECO:0000313" key="3">
    <source>
        <dbReference type="EMBL" id="KAH9366116.1"/>
    </source>
</evidence>
<evidence type="ECO:0000256" key="1">
    <source>
        <dbReference type="SAM" id="MobiDB-lite"/>
    </source>
</evidence>